<keyword evidence="3" id="KW-1185">Reference proteome</keyword>
<reference evidence="2" key="1">
    <citation type="journal article" date="2023" name="BMC Genomics">
        <title>Chromosome-level genome assemblies of Cutaneotrichosporon spp. (Trichosporonales, Basidiomycota) reveal imbalanced evolution between nucleotide sequences and chromosome synteny.</title>
        <authorList>
            <person name="Kobayashi Y."/>
            <person name="Kayamori A."/>
            <person name="Aoki K."/>
            <person name="Shiwa Y."/>
            <person name="Matsutani M."/>
            <person name="Fujita N."/>
            <person name="Sugita T."/>
            <person name="Iwasaki W."/>
            <person name="Tanaka N."/>
            <person name="Takashima M."/>
        </authorList>
    </citation>
    <scope>NUCLEOTIDE SEQUENCE</scope>
    <source>
        <strain evidence="2">HIS016</strain>
    </source>
</reference>
<sequence>MLPLLLAVITVAAARYLPLVYPFENEIESLSPLIRYSSGPLWVNPTIVSRNTSTSLPQRNVTQDDVPMDAPGLFPLDQSAFKPFLEKGWTALYAAEYDVRYPYYYVSTGAVGDSFTFSIPSSVEARVFGKSIDAQVSVDVDGVQHPDVQVSESTLDSYFEFPIKNIQRGPGLLNVTVTLRRGMITISRLRFQFPPSDYSTDWWERVGVQTLQDRQRMESGKLEKTKKLEEGEDDASLPA</sequence>
<reference evidence="2" key="2">
    <citation type="submission" date="2023-06" db="EMBL/GenBank/DDBJ databases">
        <authorList>
            <person name="Kobayashi Y."/>
            <person name="Kayamori A."/>
            <person name="Aoki K."/>
            <person name="Shiwa Y."/>
            <person name="Fujita N."/>
            <person name="Sugita T."/>
            <person name="Iwasaki W."/>
            <person name="Tanaka N."/>
            <person name="Takashima M."/>
        </authorList>
    </citation>
    <scope>NUCLEOTIDE SEQUENCE</scope>
    <source>
        <strain evidence="2">HIS016</strain>
    </source>
</reference>
<dbReference type="AlphaFoldDB" id="A0AAD3TMW9"/>
<protein>
    <submittedName>
        <fullName evidence="2">Uncharacterized protein</fullName>
    </submittedName>
</protein>
<name>A0AAD3TMW9_9TREE</name>
<dbReference type="EMBL" id="BTCM01000001">
    <property type="protein sequence ID" value="GMK53846.1"/>
    <property type="molecule type" value="Genomic_DNA"/>
</dbReference>
<comment type="caution">
    <text evidence="2">The sequence shown here is derived from an EMBL/GenBank/DDBJ whole genome shotgun (WGS) entry which is preliminary data.</text>
</comment>
<evidence type="ECO:0000313" key="2">
    <source>
        <dbReference type="EMBL" id="GMK53846.1"/>
    </source>
</evidence>
<proteinExistence type="predicted"/>
<feature type="compositionally biased region" description="Basic and acidic residues" evidence="1">
    <location>
        <begin position="214"/>
        <end position="229"/>
    </location>
</feature>
<feature type="region of interest" description="Disordered" evidence="1">
    <location>
        <begin position="214"/>
        <end position="239"/>
    </location>
</feature>
<gene>
    <name evidence="2" type="ORF">CspeluHIS016_0104320</name>
</gene>
<evidence type="ECO:0000313" key="3">
    <source>
        <dbReference type="Proteomes" id="UP001222932"/>
    </source>
</evidence>
<evidence type="ECO:0000256" key="1">
    <source>
        <dbReference type="SAM" id="MobiDB-lite"/>
    </source>
</evidence>
<organism evidence="2 3">
    <name type="scientific">Cutaneotrichosporon spelunceum</name>
    <dbReference type="NCBI Taxonomy" id="1672016"/>
    <lineage>
        <taxon>Eukaryota</taxon>
        <taxon>Fungi</taxon>
        <taxon>Dikarya</taxon>
        <taxon>Basidiomycota</taxon>
        <taxon>Agaricomycotina</taxon>
        <taxon>Tremellomycetes</taxon>
        <taxon>Trichosporonales</taxon>
        <taxon>Trichosporonaceae</taxon>
        <taxon>Cutaneotrichosporon</taxon>
    </lineage>
</organism>
<accession>A0AAD3TMW9</accession>
<feature type="compositionally biased region" description="Acidic residues" evidence="1">
    <location>
        <begin position="230"/>
        <end position="239"/>
    </location>
</feature>
<dbReference type="Proteomes" id="UP001222932">
    <property type="component" value="Unassembled WGS sequence"/>
</dbReference>